<accession>A0ABT3QA19</accession>
<protein>
    <submittedName>
        <fullName evidence="2">Uncharacterized protein</fullName>
    </submittedName>
</protein>
<name>A0ABT3QA19_9PROT</name>
<comment type="caution">
    <text evidence="2">The sequence shown here is derived from an EMBL/GenBank/DDBJ whole genome shotgun (WGS) entry which is preliminary data.</text>
</comment>
<keyword evidence="3" id="KW-1185">Reference proteome</keyword>
<evidence type="ECO:0000313" key="3">
    <source>
        <dbReference type="Proteomes" id="UP001526446"/>
    </source>
</evidence>
<organism evidence="2 3">
    <name type="scientific">Acetobacter farinalis</name>
    <dbReference type="NCBI Taxonomy" id="1260984"/>
    <lineage>
        <taxon>Bacteria</taxon>
        <taxon>Pseudomonadati</taxon>
        <taxon>Pseudomonadota</taxon>
        <taxon>Alphaproteobacteria</taxon>
        <taxon>Acetobacterales</taxon>
        <taxon>Acetobacteraceae</taxon>
        <taxon>Acetobacter</taxon>
    </lineage>
</organism>
<dbReference type="Gene3D" id="2.60.120.380">
    <property type="match status" value="1"/>
</dbReference>
<proteinExistence type="predicted"/>
<reference evidence="2 3" key="1">
    <citation type="submission" date="2022-11" db="EMBL/GenBank/DDBJ databases">
        <title>Genome sequencing of Acetobacter type strain.</title>
        <authorList>
            <person name="Heo J."/>
            <person name="Lee D."/>
            <person name="Han B.-H."/>
            <person name="Hong S.-B."/>
            <person name="Kwon S.-W."/>
        </authorList>
    </citation>
    <scope>NUCLEOTIDE SEQUENCE [LARGE SCALE GENOMIC DNA]</scope>
    <source>
        <strain evidence="2 3">KACC 21251</strain>
    </source>
</reference>
<feature type="chain" id="PRO_5045760405" evidence="1">
    <location>
        <begin position="22"/>
        <end position="142"/>
    </location>
</feature>
<evidence type="ECO:0000256" key="1">
    <source>
        <dbReference type="SAM" id="SignalP"/>
    </source>
</evidence>
<evidence type="ECO:0000313" key="2">
    <source>
        <dbReference type="EMBL" id="MCX2562136.1"/>
    </source>
</evidence>
<sequence length="142" mass="15357">MTKKTRIVLLAGALSVGLLHAAQVPAQARTVHLTPNITTTVVSGTVEGVEIMPFHLALKEGQRLDVLCHSRKIGIYFFVKDPSGSILYNSAEGPQPDRWTGLATRPGKYTLGVFQRHPSAHKGQTAFFRLHLAVNDGSVSEG</sequence>
<dbReference type="EMBL" id="JAPIUX010000024">
    <property type="protein sequence ID" value="MCX2562136.1"/>
    <property type="molecule type" value="Genomic_DNA"/>
</dbReference>
<feature type="signal peptide" evidence="1">
    <location>
        <begin position="1"/>
        <end position="21"/>
    </location>
</feature>
<dbReference type="RefSeq" id="WP_166123304.1">
    <property type="nucleotide sequence ID" value="NZ_JAPIUX010000024.1"/>
</dbReference>
<keyword evidence="1" id="KW-0732">Signal</keyword>
<dbReference type="Proteomes" id="UP001526446">
    <property type="component" value="Unassembled WGS sequence"/>
</dbReference>
<gene>
    <name evidence="2" type="ORF">OQ252_12120</name>
</gene>